<protein>
    <submittedName>
        <fullName evidence="1">Uncharacterized protein</fullName>
    </submittedName>
</protein>
<gene>
    <name evidence="1" type="ORF">EVAR_69389_1</name>
</gene>
<sequence>MSRSFYLRRLCASSGAEGPEGRRKGLGGKRLCGREMFDSFNFPRSIGLNNFSLENIRTERRHYYEHG</sequence>
<evidence type="ECO:0000313" key="1">
    <source>
        <dbReference type="EMBL" id="GBP93572.1"/>
    </source>
</evidence>
<dbReference type="EMBL" id="BGZK01002392">
    <property type="protein sequence ID" value="GBP93572.1"/>
    <property type="molecule type" value="Genomic_DNA"/>
</dbReference>
<accession>A0A4C2A1D8</accession>
<name>A0A4C2A1D8_EUMVA</name>
<comment type="caution">
    <text evidence="1">The sequence shown here is derived from an EMBL/GenBank/DDBJ whole genome shotgun (WGS) entry which is preliminary data.</text>
</comment>
<dbReference type="Proteomes" id="UP000299102">
    <property type="component" value="Unassembled WGS sequence"/>
</dbReference>
<reference evidence="1 2" key="1">
    <citation type="journal article" date="2019" name="Commun. Biol.">
        <title>The bagworm genome reveals a unique fibroin gene that provides high tensile strength.</title>
        <authorList>
            <person name="Kono N."/>
            <person name="Nakamura H."/>
            <person name="Ohtoshi R."/>
            <person name="Tomita M."/>
            <person name="Numata K."/>
            <person name="Arakawa K."/>
        </authorList>
    </citation>
    <scope>NUCLEOTIDE SEQUENCE [LARGE SCALE GENOMIC DNA]</scope>
</reference>
<keyword evidence="2" id="KW-1185">Reference proteome</keyword>
<dbReference type="AlphaFoldDB" id="A0A4C2A1D8"/>
<organism evidence="1 2">
    <name type="scientific">Eumeta variegata</name>
    <name type="common">Bagworm moth</name>
    <name type="synonym">Eumeta japonica</name>
    <dbReference type="NCBI Taxonomy" id="151549"/>
    <lineage>
        <taxon>Eukaryota</taxon>
        <taxon>Metazoa</taxon>
        <taxon>Ecdysozoa</taxon>
        <taxon>Arthropoda</taxon>
        <taxon>Hexapoda</taxon>
        <taxon>Insecta</taxon>
        <taxon>Pterygota</taxon>
        <taxon>Neoptera</taxon>
        <taxon>Endopterygota</taxon>
        <taxon>Lepidoptera</taxon>
        <taxon>Glossata</taxon>
        <taxon>Ditrysia</taxon>
        <taxon>Tineoidea</taxon>
        <taxon>Psychidae</taxon>
        <taxon>Oiketicinae</taxon>
        <taxon>Eumeta</taxon>
    </lineage>
</organism>
<evidence type="ECO:0000313" key="2">
    <source>
        <dbReference type="Proteomes" id="UP000299102"/>
    </source>
</evidence>
<proteinExistence type="predicted"/>